<comment type="caution">
    <text evidence="1">The sequence shown here is derived from an EMBL/GenBank/DDBJ whole genome shotgun (WGS) entry which is preliminary data.</text>
</comment>
<sequence length="105" mass="11678">MCSALFFSGKHDQAGVAATYALPSTSSRLFVRDRKTNICFLVDTGSDCSILPANKTQKQSPAVQNFIEANGKPIQVSAVSKYSVLIRMFSEEQNFSRNSNFYDKR</sequence>
<dbReference type="Proteomes" id="UP000499080">
    <property type="component" value="Unassembled WGS sequence"/>
</dbReference>
<evidence type="ECO:0000313" key="2">
    <source>
        <dbReference type="Proteomes" id="UP000499080"/>
    </source>
</evidence>
<accession>A0A4Y2CUT1</accession>
<dbReference type="PROSITE" id="PS00141">
    <property type="entry name" value="ASP_PROTEASE"/>
    <property type="match status" value="1"/>
</dbReference>
<organism evidence="1 2">
    <name type="scientific">Araneus ventricosus</name>
    <name type="common">Orbweaver spider</name>
    <name type="synonym">Epeira ventricosa</name>
    <dbReference type="NCBI Taxonomy" id="182803"/>
    <lineage>
        <taxon>Eukaryota</taxon>
        <taxon>Metazoa</taxon>
        <taxon>Ecdysozoa</taxon>
        <taxon>Arthropoda</taxon>
        <taxon>Chelicerata</taxon>
        <taxon>Arachnida</taxon>
        <taxon>Araneae</taxon>
        <taxon>Araneomorphae</taxon>
        <taxon>Entelegynae</taxon>
        <taxon>Araneoidea</taxon>
        <taxon>Araneidae</taxon>
        <taxon>Araneus</taxon>
    </lineage>
</organism>
<dbReference type="AlphaFoldDB" id="A0A4Y2CUT1"/>
<proteinExistence type="predicted"/>
<name>A0A4Y2CUT1_ARAVE</name>
<keyword evidence="2" id="KW-1185">Reference proteome</keyword>
<dbReference type="EMBL" id="BGPR01000245">
    <property type="protein sequence ID" value="GBM07676.1"/>
    <property type="molecule type" value="Genomic_DNA"/>
</dbReference>
<dbReference type="GO" id="GO:0004190">
    <property type="term" value="F:aspartic-type endopeptidase activity"/>
    <property type="evidence" value="ECO:0007669"/>
    <property type="project" value="InterPro"/>
</dbReference>
<gene>
    <name evidence="1" type="ORF">AVEN_228175_1</name>
</gene>
<dbReference type="InterPro" id="IPR001969">
    <property type="entry name" value="Aspartic_peptidase_AS"/>
</dbReference>
<dbReference type="GO" id="GO:0006508">
    <property type="term" value="P:proteolysis"/>
    <property type="evidence" value="ECO:0007669"/>
    <property type="project" value="InterPro"/>
</dbReference>
<reference evidence="1 2" key="1">
    <citation type="journal article" date="2019" name="Sci. Rep.">
        <title>Orb-weaving spider Araneus ventricosus genome elucidates the spidroin gene catalogue.</title>
        <authorList>
            <person name="Kono N."/>
            <person name="Nakamura H."/>
            <person name="Ohtoshi R."/>
            <person name="Moran D.A.P."/>
            <person name="Shinohara A."/>
            <person name="Yoshida Y."/>
            <person name="Fujiwara M."/>
            <person name="Mori M."/>
            <person name="Tomita M."/>
            <person name="Arakawa K."/>
        </authorList>
    </citation>
    <scope>NUCLEOTIDE SEQUENCE [LARGE SCALE GENOMIC DNA]</scope>
</reference>
<protein>
    <recommendedName>
        <fullName evidence="3">Peptidase A2 domain-containing protein</fullName>
    </recommendedName>
</protein>
<evidence type="ECO:0000313" key="1">
    <source>
        <dbReference type="EMBL" id="GBM07676.1"/>
    </source>
</evidence>
<dbReference type="OrthoDB" id="6428566at2759"/>
<evidence type="ECO:0008006" key="3">
    <source>
        <dbReference type="Google" id="ProtNLM"/>
    </source>
</evidence>